<protein>
    <submittedName>
        <fullName evidence="1">Uncharacterized protein</fullName>
    </submittedName>
</protein>
<reference evidence="1 2" key="2">
    <citation type="journal article" date="2022" name="Mol. Ecol. Resour.">
        <title>The genomes of chicory, endive, great burdock and yacon provide insights into Asteraceae paleo-polyploidization history and plant inulin production.</title>
        <authorList>
            <person name="Fan W."/>
            <person name="Wang S."/>
            <person name="Wang H."/>
            <person name="Wang A."/>
            <person name="Jiang F."/>
            <person name="Liu H."/>
            <person name="Zhao H."/>
            <person name="Xu D."/>
            <person name="Zhang Y."/>
        </authorList>
    </citation>
    <scope>NUCLEOTIDE SEQUENCE [LARGE SCALE GENOMIC DNA]</scope>
    <source>
        <strain evidence="2">cv. Yunnan</strain>
        <tissue evidence="1">Leaves</tissue>
    </source>
</reference>
<gene>
    <name evidence="1" type="ORF">L1987_79031</name>
</gene>
<organism evidence="1 2">
    <name type="scientific">Smallanthus sonchifolius</name>
    <dbReference type="NCBI Taxonomy" id="185202"/>
    <lineage>
        <taxon>Eukaryota</taxon>
        <taxon>Viridiplantae</taxon>
        <taxon>Streptophyta</taxon>
        <taxon>Embryophyta</taxon>
        <taxon>Tracheophyta</taxon>
        <taxon>Spermatophyta</taxon>
        <taxon>Magnoliopsida</taxon>
        <taxon>eudicotyledons</taxon>
        <taxon>Gunneridae</taxon>
        <taxon>Pentapetalae</taxon>
        <taxon>asterids</taxon>
        <taxon>campanulids</taxon>
        <taxon>Asterales</taxon>
        <taxon>Asteraceae</taxon>
        <taxon>Asteroideae</taxon>
        <taxon>Heliantheae alliance</taxon>
        <taxon>Millerieae</taxon>
        <taxon>Smallanthus</taxon>
    </lineage>
</organism>
<reference evidence="2" key="1">
    <citation type="journal article" date="2022" name="Mol. Ecol. Resour.">
        <title>The genomes of chicory, endive, great burdock and yacon provide insights into Asteraceae palaeo-polyploidization history and plant inulin production.</title>
        <authorList>
            <person name="Fan W."/>
            <person name="Wang S."/>
            <person name="Wang H."/>
            <person name="Wang A."/>
            <person name="Jiang F."/>
            <person name="Liu H."/>
            <person name="Zhao H."/>
            <person name="Xu D."/>
            <person name="Zhang Y."/>
        </authorList>
    </citation>
    <scope>NUCLEOTIDE SEQUENCE [LARGE SCALE GENOMIC DNA]</scope>
    <source>
        <strain evidence="2">cv. Yunnan</strain>
    </source>
</reference>
<comment type="caution">
    <text evidence="1">The sequence shown here is derived from an EMBL/GenBank/DDBJ whole genome shotgun (WGS) entry which is preliminary data.</text>
</comment>
<sequence length="499" mass="55268">MALKVLSALDVAKTQYYHFKAIMIAGMGLFSDSYDLFCIPPIMRMIGRIYYPEVDRTVKERYWFEVPTAIASTMIAVALMGTVIGQLVFGWLGDRVGRRYVYGVSLVMMVAGSIGCGFSLSRLTSMVFVSLGFFRFLLGIGIGGDYPLSATIMSEFANKRTRGAFIAGVFTMQGFGILLSSLVIMIVCSIFEACAGDLISPSKLPQSENVSPVPPESDLAWRLILMIGAIPASMTYYWRMKMPETARFTALVDRNTLQAAKDMEKVLNVSLSSIQEDIEMMNTPNTRVALSNTYSFFSREFLRRHGRDLFAASFNWFLVDIVFYSLNLFQYYTFKGLLASKSTMNLYVYMIDKVGRVKIQATRFFFMAVSLFTVAKVNDGGWTSHPGAGFMILYGLTLFFSNFGPNTTTFIVPAELFPARFRATCHGISGAVGKVGAIIGTVGYIWASSDPPNGLGVSNTFAAMGGVCVLGFFTTYFFTRETMGRSLEQNENVDEFTGV</sequence>
<proteinExistence type="predicted"/>
<evidence type="ECO:0000313" key="1">
    <source>
        <dbReference type="EMBL" id="KAI3696022.1"/>
    </source>
</evidence>
<dbReference type="EMBL" id="CM042043">
    <property type="protein sequence ID" value="KAI3696022.1"/>
    <property type="molecule type" value="Genomic_DNA"/>
</dbReference>
<name>A0ACB8ZDE1_9ASTR</name>
<dbReference type="Proteomes" id="UP001056120">
    <property type="component" value="Linkage Group LG26"/>
</dbReference>
<keyword evidence="2" id="KW-1185">Reference proteome</keyword>
<accession>A0ACB8ZDE1</accession>
<evidence type="ECO:0000313" key="2">
    <source>
        <dbReference type="Proteomes" id="UP001056120"/>
    </source>
</evidence>